<gene>
    <name evidence="1" type="ORF">MDCFG202_LOCUS545923</name>
</gene>
<comment type="caution">
    <text evidence="1">The sequence shown here is derived from an EMBL/GenBank/DDBJ whole genome shotgun (WGS) entry which is preliminary data.</text>
</comment>
<proteinExistence type="predicted"/>
<name>A0A9N8RP16_GIBZA</name>
<organism evidence="1 2">
    <name type="scientific">Gibberella zeae</name>
    <name type="common">Wheat head blight fungus</name>
    <name type="synonym">Fusarium graminearum</name>
    <dbReference type="NCBI Taxonomy" id="5518"/>
    <lineage>
        <taxon>Eukaryota</taxon>
        <taxon>Fungi</taxon>
        <taxon>Dikarya</taxon>
        <taxon>Ascomycota</taxon>
        <taxon>Pezizomycotina</taxon>
        <taxon>Sordariomycetes</taxon>
        <taxon>Hypocreomycetidae</taxon>
        <taxon>Hypocreales</taxon>
        <taxon>Nectriaceae</taxon>
        <taxon>Fusarium</taxon>
    </lineage>
</organism>
<evidence type="ECO:0000313" key="1">
    <source>
        <dbReference type="EMBL" id="CAG2007871.1"/>
    </source>
</evidence>
<evidence type="ECO:0000313" key="2">
    <source>
        <dbReference type="Proteomes" id="UP000746612"/>
    </source>
</evidence>
<sequence>MSIGIEPGDSHPLIATISYVYDYHGSDNLPKTPMSSSSPAMSHHSYASPPIHRLNITMCHRHGELYERLAASKQQSCTREVD</sequence>
<dbReference type="AlphaFoldDB" id="A0A9N8RP16"/>
<reference evidence="1" key="1">
    <citation type="submission" date="2021-03" db="EMBL/GenBank/DDBJ databases">
        <authorList>
            <person name="Alouane T."/>
            <person name="Langin T."/>
            <person name="Bonhomme L."/>
        </authorList>
    </citation>
    <scope>NUCLEOTIDE SEQUENCE</scope>
    <source>
        <strain evidence="1">MDC_Fg202</strain>
    </source>
</reference>
<dbReference type="Proteomes" id="UP000746612">
    <property type="component" value="Unassembled WGS sequence"/>
</dbReference>
<dbReference type="EMBL" id="CAJPIJ010000189">
    <property type="protein sequence ID" value="CAG2007871.1"/>
    <property type="molecule type" value="Genomic_DNA"/>
</dbReference>
<accession>A0A9N8RP16</accession>
<protein>
    <submittedName>
        <fullName evidence="1">Uncharacterized protein</fullName>
    </submittedName>
</protein>